<dbReference type="Pfam" id="PF10604">
    <property type="entry name" value="Polyketide_cyc2"/>
    <property type="match status" value="1"/>
</dbReference>
<dbReference type="RefSeq" id="WP_250872048.1">
    <property type="nucleotide sequence ID" value="NZ_JALXFV010000002.1"/>
</dbReference>
<organism evidence="1 2">
    <name type="scientific">Halomarina rubra</name>
    <dbReference type="NCBI Taxonomy" id="2071873"/>
    <lineage>
        <taxon>Archaea</taxon>
        <taxon>Methanobacteriati</taxon>
        <taxon>Methanobacteriota</taxon>
        <taxon>Stenosarchaea group</taxon>
        <taxon>Halobacteria</taxon>
        <taxon>Halobacteriales</taxon>
        <taxon>Natronomonadaceae</taxon>
        <taxon>Halomarina</taxon>
    </lineage>
</organism>
<evidence type="ECO:0000313" key="2">
    <source>
        <dbReference type="Proteomes" id="UP001597187"/>
    </source>
</evidence>
<accession>A0ABD6ARC4</accession>
<keyword evidence="2" id="KW-1185">Reference proteome</keyword>
<dbReference type="SUPFAM" id="SSF55961">
    <property type="entry name" value="Bet v1-like"/>
    <property type="match status" value="1"/>
</dbReference>
<dbReference type="Proteomes" id="UP001597187">
    <property type="component" value="Unassembled WGS sequence"/>
</dbReference>
<dbReference type="EMBL" id="JBHUDC010000002">
    <property type="protein sequence ID" value="MFD1512060.1"/>
    <property type="molecule type" value="Genomic_DNA"/>
</dbReference>
<proteinExistence type="predicted"/>
<evidence type="ECO:0000313" key="1">
    <source>
        <dbReference type="EMBL" id="MFD1512060.1"/>
    </source>
</evidence>
<protein>
    <submittedName>
        <fullName evidence="1">SRPBCC family protein</fullName>
    </submittedName>
</protein>
<dbReference type="InterPro" id="IPR023393">
    <property type="entry name" value="START-like_dom_sf"/>
</dbReference>
<name>A0ABD6ARC4_9EURY</name>
<sequence>MTVRVERTFDLDAAPEAVWAFIADPRKRAEPISVVDEFEETGEGTATWHVKLPIPLINRTATVETRETDVEPPEYVRFVGRSKVMRVVGEHELVLHENGTRLVNRFTVDGKLPGVEKYFERNLDGELDNLEAALRRELATTE</sequence>
<comment type="caution">
    <text evidence="1">The sequence shown here is derived from an EMBL/GenBank/DDBJ whole genome shotgun (WGS) entry which is preliminary data.</text>
</comment>
<reference evidence="1 2" key="1">
    <citation type="journal article" date="2019" name="Int. J. Syst. Evol. Microbiol.">
        <title>The Global Catalogue of Microorganisms (GCM) 10K type strain sequencing project: providing services to taxonomists for standard genome sequencing and annotation.</title>
        <authorList>
            <consortium name="The Broad Institute Genomics Platform"/>
            <consortium name="The Broad Institute Genome Sequencing Center for Infectious Disease"/>
            <person name="Wu L."/>
            <person name="Ma J."/>
        </authorList>
    </citation>
    <scope>NUCLEOTIDE SEQUENCE [LARGE SCALE GENOMIC DNA]</scope>
    <source>
        <strain evidence="1 2">CGMCC 1.12563</strain>
    </source>
</reference>
<dbReference type="InterPro" id="IPR019587">
    <property type="entry name" value="Polyketide_cyclase/dehydratase"/>
</dbReference>
<dbReference type="Gene3D" id="3.30.530.20">
    <property type="match status" value="1"/>
</dbReference>
<dbReference type="AlphaFoldDB" id="A0ABD6ARC4"/>
<dbReference type="CDD" id="cd07812">
    <property type="entry name" value="SRPBCC"/>
    <property type="match status" value="1"/>
</dbReference>
<gene>
    <name evidence="1" type="ORF">ACFSBT_02035</name>
</gene>